<dbReference type="InterPro" id="IPR001841">
    <property type="entry name" value="Znf_RING"/>
</dbReference>
<feature type="compositionally biased region" description="Polar residues" evidence="7">
    <location>
        <begin position="1099"/>
        <end position="1128"/>
    </location>
</feature>
<proteinExistence type="predicted"/>
<gene>
    <name evidence="9" type="ORF">SK128_018276</name>
</gene>
<dbReference type="GO" id="GO:1990841">
    <property type="term" value="F:promoter-specific chromatin binding"/>
    <property type="evidence" value="ECO:0007669"/>
    <property type="project" value="TreeGrafter"/>
</dbReference>
<dbReference type="CDD" id="cd17082">
    <property type="entry name" value="RAWUL_PCGF2_like"/>
    <property type="match status" value="1"/>
</dbReference>
<dbReference type="Proteomes" id="UP001381693">
    <property type="component" value="Unassembled WGS sequence"/>
</dbReference>
<dbReference type="InterPro" id="IPR017907">
    <property type="entry name" value="Znf_RING_CS"/>
</dbReference>
<dbReference type="GO" id="GO:0035102">
    <property type="term" value="C:PRC1 complex"/>
    <property type="evidence" value="ECO:0007669"/>
    <property type="project" value="TreeGrafter"/>
</dbReference>
<feature type="compositionally biased region" description="Polar residues" evidence="7">
    <location>
        <begin position="279"/>
        <end position="291"/>
    </location>
</feature>
<dbReference type="SUPFAM" id="SSF57850">
    <property type="entry name" value="RING/U-box"/>
    <property type="match status" value="1"/>
</dbReference>
<feature type="domain" description="RING-type" evidence="8">
    <location>
        <begin position="23"/>
        <end position="62"/>
    </location>
</feature>
<evidence type="ECO:0000313" key="9">
    <source>
        <dbReference type="EMBL" id="KAK7084510.1"/>
    </source>
</evidence>
<dbReference type="GO" id="GO:0008270">
    <property type="term" value="F:zinc ion binding"/>
    <property type="evidence" value="ECO:0007669"/>
    <property type="project" value="UniProtKB-KW"/>
</dbReference>
<dbReference type="SMART" id="SM00184">
    <property type="entry name" value="RING"/>
    <property type="match status" value="1"/>
</dbReference>
<dbReference type="Pfam" id="PF16207">
    <property type="entry name" value="RAWUL"/>
    <property type="match status" value="1"/>
</dbReference>
<feature type="compositionally biased region" description="Basic and acidic residues" evidence="7">
    <location>
        <begin position="167"/>
        <end position="188"/>
    </location>
</feature>
<evidence type="ECO:0000256" key="6">
    <source>
        <dbReference type="PROSITE-ProRule" id="PRU00175"/>
    </source>
</evidence>
<feature type="compositionally biased region" description="Polar residues" evidence="7">
    <location>
        <begin position="1148"/>
        <end position="1160"/>
    </location>
</feature>
<feature type="compositionally biased region" description="Low complexity" evidence="7">
    <location>
        <begin position="1161"/>
        <end position="1180"/>
    </location>
</feature>
<feature type="region of interest" description="Disordered" evidence="7">
    <location>
        <begin position="1401"/>
        <end position="1494"/>
    </location>
</feature>
<dbReference type="Pfam" id="PF13923">
    <property type="entry name" value="zf-C3HC4_2"/>
    <property type="match status" value="1"/>
</dbReference>
<dbReference type="InterPro" id="IPR013083">
    <property type="entry name" value="Znf_RING/FYVE/PHD"/>
</dbReference>
<keyword evidence="3 6" id="KW-0863">Zinc-finger</keyword>
<dbReference type="PRINTS" id="PR01217">
    <property type="entry name" value="PRICHEXTENSN"/>
</dbReference>
<evidence type="ECO:0000259" key="8">
    <source>
        <dbReference type="PROSITE" id="PS50089"/>
    </source>
</evidence>
<feature type="compositionally biased region" description="Pro residues" evidence="7">
    <location>
        <begin position="997"/>
        <end position="1078"/>
    </location>
</feature>
<evidence type="ECO:0000256" key="5">
    <source>
        <dbReference type="ARBA" id="ARBA00023242"/>
    </source>
</evidence>
<name>A0AAN8XHF6_HALRR</name>
<evidence type="ECO:0000256" key="4">
    <source>
        <dbReference type="ARBA" id="ARBA00022833"/>
    </source>
</evidence>
<feature type="compositionally biased region" description="Polar residues" evidence="7">
    <location>
        <begin position="1546"/>
        <end position="1557"/>
    </location>
</feature>
<feature type="compositionally biased region" description="Pro residues" evidence="7">
    <location>
        <begin position="859"/>
        <end position="953"/>
    </location>
</feature>
<feature type="region of interest" description="Disordered" evidence="7">
    <location>
        <begin position="1546"/>
        <end position="1598"/>
    </location>
</feature>
<dbReference type="FunFam" id="3.30.40.10:FF:000122">
    <property type="entry name" value="polycomb group RING finger protein 1"/>
    <property type="match status" value="1"/>
</dbReference>
<dbReference type="PROSITE" id="PS50089">
    <property type="entry name" value="ZF_RING_2"/>
    <property type="match status" value="1"/>
</dbReference>
<keyword evidence="2" id="KW-0479">Metal-binding</keyword>
<feature type="compositionally biased region" description="Low complexity" evidence="7">
    <location>
        <begin position="954"/>
        <end position="963"/>
    </location>
</feature>
<reference evidence="9 10" key="1">
    <citation type="submission" date="2023-11" db="EMBL/GenBank/DDBJ databases">
        <title>Halocaridina rubra genome assembly.</title>
        <authorList>
            <person name="Smith C."/>
        </authorList>
    </citation>
    <scope>NUCLEOTIDE SEQUENCE [LARGE SCALE GENOMIC DNA]</scope>
    <source>
        <strain evidence="9">EP-1</strain>
        <tissue evidence="9">Whole</tissue>
    </source>
</reference>
<dbReference type="GO" id="GO:0000122">
    <property type="term" value="P:negative regulation of transcription by RNA polymerase II"/>
    <property type="evidence" value="ECO:0007669"/>
    <property type="project" value="TreeGrafter"/>
</dbReference>
<feature type="compositionally biased region" description="Polar residues" evidence="7">
    <location>
        <begin position="1233"/>
        <end position="1273"/>
    </location>
</feature>
<feature type="region of interest" description="Disordered" evidence="7">
    <location>
        <begin position="1301"/>
        <end position="1335"/>
    </location>
</feature>
<comment type="subcellular location">
    <subcellularLocation>
        <location evidence="1">Nucleus</location>
    </subcellularLocation>
</comment>
<protein>
    <recommendedName>
        <fullName evidence="8">RING-type domain-containing protein</fullName>
    </recommendedName>
</protein>
<evidence type="ECO:0000256" key="3">
    <source>
        <dbReference type="ARBA" id="ARBA00022771"/>
    </source>
</evidence>
<feature type="compositionally biased region" description="Polar residues" evidence="7">
    <location>
        <begin position="785"/>
        <end position="854"/>
    </location>
</feature>
<keyword evidence="5" id="KW-0539">Nucleus</keyword>
<feature type="compositionally biased region" description="Polar residues" evidence="7">
    <location>
        <begin position="1472"/>
        <end position="1491"/>
    </location>
</feature>
<dbReference type="PANTHER" id="PTHR10825:SF72">
    <property type="entry name" value="UBIQUITIN-LIKE DOMAIN-CONTAINING PROTEIN"/>
    <property type="match status" value="1"/>
</dbReference>
<dbReference type="PANTHER" id="PTHR10825">
    <property type="entry name" value="RING FINGER DOMAIN-CONTAINING, POLYCOMB GROUP COMPONENT"/>
    <property type="match status" value="1"/>
</dbReference>
<dbReference type="InterPro" id="IPR032443">
    <property type="entry name" value="RAWUL"/>
</dbReference>
<feature type="region of interest" description="Disordered" evidence="7">
    <location>
        <begin position="277"/>
        <end position="296"/>
    </location>
</feature>
<feature type="region of interest" description="Disordered" evidence="7">
    <location>
        <begin position="1233"/>
        <end position="1287"/>
    </location>
</feature>
<evidence type="ECO:0000256" key="7">
    <source>
        <dbReference type="SAM" id="MobiDB-lite"/>
    </source>
</evidence>
<feature type="region of interest" description="Disordered" evidence="7">
    <location>
        <begin position="1507"/>
        <end position="1531"/>
    </location>
</feature>
<accession>A0AAN8XHF6</accession>
<evidence type="ECO:0000256" key="2">
    <source>
        <dbReference type="ARBA" id="ARBA00022723"/>
    </source>
</evidence>
<comment type="caution">
    <text evidence="9">The sequence shown here is derived from an EMBL/GenBank/DDBJ whole genome shotgun (WGS) entry which is preliminary data.</text>
</comment>
<keyword evidence="4" id="KW-0862">Zinc</keyword>
<organism evidence="9 10">
    <name type="scientific">Halocaridina rubra</name>
    <name type="common">Hawaiian red shrimp</name>
    <dbReference type="NCBI Taxonomy" id="373956"/>
    <lineage>
        <taxon>Eukaryota</taxon>
        <taxon>Metazoa</taxon>
        <taxon>Ecdysozoa</taxon>
        <taxon>Arthropoda</taxon>
        <taxon>Crustacea</taxon>
        <taxon>Multicrustacea</taxon>
        <taxon>Malacostraca</taxon>
        <taxon>Eumalacostraca</taxon>
        <taxon>Eucarida</taxon>
        <taxon>Decapoda</taxon>
        <taxon>Pleocyemata</taxon>
        <taxon>Caridea</taxon>
        <taxon>Atyoidea</taxon>
        <taxon>Atyidae</taxon>
        <taxon>Halocaridina</taxon>
    </lineage>
</organism>
<feature type="compositionally biased region" description="Polar residues" evidence="7">
    <location>
        <begin position="1410"/>
        <end position="1445"/>
    </location>
</feature>
<evidence type="ECO:0000256" key="1">
    <source>
        <dbReference type="ARBA" id="ARBA00004123"/>
    </source>
</evidence>
<feature type="compositionally biased region" description="Low complexity" evidence="7">
    <location>
        <begin position="1558"/>
        <end position="1578"/>
    </location>
</feature>
<dbReference type="Gene3D" id="3.30.40.10">
    <property type="entry name" value="Zinc/RING finger domain, C3HC4 (zinc finger)"/>
    <property type="match status" value="1"/>
</dbReference>
<feature type="compositionally biased region" description="Low complexity" evidence="7">
    <location>
        <begin position="1310"/>
        <end position="1335"/>
    </location>
</feature>
<evidence type="ECO:0000313" key="10">
    <source>
        <dbReference type="Proteomes" id="UP001381693"/>
    </source>
</evidence>
<feature type="region of interest" description="Disordered" evidence="7">
    <location>
        <begin position="1199"/>
        <end position="1220"/>
    </location>
</feature>
<feature type="compositionally biased region" description="Polar residues" evidence="7">
    <location>
        <begin position="973"/>
        <end position="993"/>
    </location>
</feature>
<feature type="compositionally biased region" description="Low complexity" evidence="7">
    <location>
        <begin position="1130"/>
        <end position="1144"/>
    </location>
</feature>
<dbReference type="EMBL" id="JAXCGZ010002066">
    <property type="protein sequence ID" value="KAK7084510.1"/>
    <property type="molecule type" value="Genomic_DNA"/>
</dbReference>
<feature type="compositionally biased region" description="Polar residues" evidence="7">
    <location>
        <begin position="1579"/>
        <end position="1590"/>
    </location>
</feature>
<feature type="region of interest" description="Disordered" evidence="7">
    <location>
        <begin position="784"/>
        <end position="1186"/>
    </location>
</feature>
<dbReference type="Gene3D" id="3.10.20.90">
    <property type="entry name" value="Phosphatidylinositol 3-kinase Catalytic Subunit, Chain A, domain 1"/>
    <property type="match status" value="1"/>
</dbReference>
<feature type="compositionally biased region" description="Low complexity" evidence="7">
    <location>
        <begin position="1450"/>
        <end position="1460"/>
    </location>
</feature>
<keyword evidence="10" id="KW-1185">Reference proteome</keyword>
<dbReference type="PROSITE" id="PS00518">
    <property type="entry name" value="ZF_RING_1"/>
    <property type="match status" value="1"/>
</dbReference>
<sequence length="1635" mass="171377">MTESKMSPLRRVKLTELNAHLVCVLCSGYFVDATTIIECLHTFCKTCIVRYLQTSSFCPICDVQVHKTKPLLSLREDRTLQDVVFKLVPGLFHSEMNRRQKFYREHPEAGGDKTEQSLRERRHFFHVDDQISLSLEYLPSTPTSIYSHFHGLKPLKMNNGQPGKGKKSTEDDKDGIKTEEGKKEEIKEEREKIPGKVVHKRYLRCPAAVQVSHLEKFIRLKYSLAAQTHKVDIMHGGDCLVGELTLLDVVYMYKWTEDAPLRLMYSVSAIPYTRKRTRPNSLRTSASNDSDAPNAKIPKTQTSVVLQQSAHIHSLSQVHPVPGRDQDGIEKSIVLENCSKTTDKVNMDIEKPVTEASSSANNISSTSHAIGIVSSPMSVNIPSIPNTILNNGIGQMPPTLPGGRRPAFTKTTAATATPRMAVPNKAFAAPDNIVAPVPATEGLSPQVVTVSAVVTSAASVCSTSPSNTANPNALTTISVSRLPINGLVEPCLKNISSTANQTEPIMQPIIPTKPRLGRPPNASRLAAANMKPGVRMGDIRAPRPVASGKIVNKAHGPINRINPVVSASLNVQSRISGINSPKPGTAKVMIKRANDISNGSDGMGVKPPSTIVNNVPSGFTSTSALALSKQLPQSTTITPHPVTSTSTLYSATTSSDTTQYSITSAFTKENQKTSQVSSEVQDSTPLPPLPCTTINLSDLNTLQLSPTQIPQKSSNIDGTNTQSIGTPVRPVFASPTGVAPQRAQSIKNQSTPNIGSSVLRTETGTRLQQNASTPQTTATLATLPGNITQSNTKTNVHNKLQTSPNSTHQRSASSSLPCKAPNTATTQGTFTNPVSNASAPGQTQNRAVPNTTTHRVPATPAPHRAPPSPAPHRAPPSPAPHRAPSSPAPHRAPPSPAPHRAPPSPAPHRAPPSPAPHRAPPSPAPHRAPPSPAPHRTPPSPAPHRAPPSPAPHRTPVTTTAQKAPPPAAHRGPSSQAPHKASPSQAPHRANQSPAPHRAPPSPAPHRAPPSPAPHRAPPSPAPHRAPPSPAPHRAPPSPAPHRAPPSPAPHRAPPSPAPHRAPPSPAPHRAPPSPAPHRAPSNPAPLRAPASQAPHRASPNSTSRKASPNSPASPPVQTSSSAAQTAGNPALQASASPASQTPAGLLVNQTPNTPVSQAGQVPPCSTSQSSQPIIPSSKQAQAATGPIETVVFASARTSAAATTSTSTVTSRSTEFSISSEDSITTISTNNFANKQGYNTKTPSNLAQETSKVPNNTNGNNSVASKVSPNQKAPKSPGRKKNSGGTSSTILSIAQNLANRQMQRTNSTQQTNPVTTNTISTTQVGNSQPYSTSPSSVVYPNPVCSALVNPALAAAYMATAYGGDTSALTDVTAIRNLLTLSQTAAMVQAAMVQAAETISRPSEPAPIDLSPTSKAAPQSPLTNGRSNSITTSPGVTSTKTSQAKTGLSKASASTASSAPTISPPTPEVTITKLPSTPSTSGATNPSPSSGKNVPALVKLTSSSTNTVSITKRPVSSNRISVTKSPANASVRQIPNPSFLRHQSEVRNNNNVTKQSHVSTTSAGLSTTSATTKAQTSTKVANNRTTGNSPLKDTGPLPETSSILKIEHLTRSLAAPAAATATTGNSSATFRFFDKR</sequence>
<feature type="region of interest" description="Disordered" evidence="7">
    <location>
        <begin position="156"/>
        <end position="188"/>
    </location>
</feature>